<dbReference type="Pfam" id="PF02643">
    <property type="entry name" value="DUF192"/>
    <property type="match status" value="1"/>
</dbReference>
<dbReference type="EMBL" id="LCKT01000007">
    <property type="protein sequence ID" value="KKU04853.1"/>
    <property type="molecule type" value="Genomic_DNA"/>
</dbReference>
<dbReference type="Gene3D" id="2.60.120.1140">
    <property type="entry name" value="Protein of unknown function DUF192"/>
    <property type="match status" value="1"/>
</dbReference>
<protein>
    <recommendedName>
        <fullName evidence="3">DUF192 domain-containing protein</fullName>
    </recommendedName>
</protein>
<dbReference type="AlphaFoldDB" id="A0A0G1PHF5"/>
<evidence type="ECO:0000313" key="1">
    <source>
        <dbReference type="EMBL" id="KKU04853.1"/>
    </source>
</evidence>
<name>A0A0G1PHF5_9BACT</name>
<dbReference type="InterPro" id="IPR003795">
    <property type="entry name" value="DUF192"/>
</dbReference>
<evidence type="ECO:0008006" key="3">
    <source>
        <dbReference type="Google" id="ProtNLM"/>
    </source>
</evidence>
<dbReference type="PANTHER" id="PTHR37953:SF1">
    <property type="entry name" value="UPF0127 PROTEIN MJ1496"/>
    <property type="match status" value="1"/>
</dbReference>
<evidence type="ECO:0000313" key="2">
    <source>
        <dbReference type="Proteomes" id="UP000034696"/>
    </source>
</evidence>
<comment type="caution">
    <text evidence="1">The sequence shown here is derived from an EMBL/GenBank/DDBJ whole genome shotgun (WGS) entry which is preliminary data.</text>
</comment>
<dbReference type="InterPro" id="IPR038695">
    <property type="entry name" value="Saro_0823-like_sf"/>
</dbReference>
<sequence>MNREKVKKYFIFLVLMLPLIIFWRPTAQTTPNTSSLTVGNTKISVEIAKTPAELTRGLSGRTDLAENFGLFFIFPYADTHGIWMKEMNFPIDIIWLDENFQIIAIKENAKPDSYPEVFTPTTPALYVLEIPVNFVQKHKIFVGKTIKFKN</sequence>
<dbReference type="Proteomes" id="UP000034696">
    <property type="component" value="Unassembled WGS sequence"/>
</dbReference>
<proteinExistence type="predicted"/>
<organism evidence="1 2">
    <name type="scientific">Candidatus Giovannonibacteria bacterium GW2011_GWA2_45_21</name>
    <dbReference type="NCBI Taxonomy" id="1618649"/>
    <lineage>
        <taxon>Bacteria</taxon>
        <taxon>Candidatus Giovannoniibacteriota</taxon>
    </lineage>
</organism>
<gene>
    <name evidence="1" type="ORF">UX06_C0007G0008</name>
</gene>
<accession>A0A0G1PHF5</accession>
<reference evidence="1 2" key="1">
    <citation type="journal article" date="2015" name="Nature">
        <title>rRNA introns, odd ribosomes, and small enigmatic genomes across a large radiation of phyla.</title>
        <authorList>
            <person name="Brown C.T."/>
            <person name="Hug L.A."/>
            <person name="Thomas B.C."/>
            <person name="Sharon I."/>
            <person name="Castelle C.J."/>
            <person name="Singh A."/>
            <person name="Wilkins M.J."/>
            <person name="Williams K.H."/>
            <person name="Banfield J.F."/>
        </authorList>
    </citation>
    <scope>NUCLEOTIDE SEQUENCE [LARGE SCALE GENOMIC DNA]</scope>
</reference>
<dbReference type="PANTHER" id="PTHR37953">
    <property type="entry name" value="UPF0127 PROTEIN MJ1496"/>
    <property type="match status" value="1"/>
</dbReference>